<protein>
    <submittedName>
        <fullName evidence="2">Uncharacterized protein</fullName>
    </submittedName>
</protein>
<keyword evidence="3" id="KW-1185">Reference proteome</keyword>
<feature type="chain" id="PRO_5042170623" evidence="1">
    <location>
        <begin position="21"/>
        <end position="241"/>
    </location>
</feature>
<feature type="signal peptide" evidence="1">
    <location>
        <begin position="1"/>
        <end position="20"/>
    </location>
</feature>
<comment type="caution">
    <text evidence="2">The sequence shown here is derived from an EMBL/GenBank/DDBJ whole genome shotgun (WGS) entry which is preliminary data.</text>
</comment>
<reference evidence="2" key="1">
    <citation type="submission" date="2021-12" db="EMBL/GenBank/DDBJ databases">
        <title>Prjna785345.</title>
        <authorList>
            <person name="Rujirawat T."/>
            <person name="Krajaejun T."/>
        </authorList>
    </citation>
    <scope>NUCLEOTIDE SEQUENCE</scope>
    <source>
        <strain evidence="2">Pi057C3</strain>
    </source>
</reference>
<organism evidence="2 3">
    <name type="scientific">Pythium insidiosum</name>
    <name type="common">Pythiosis disease agent</name>
    <dbReference type="NCBI Taxonomy" id="114742"/>
    <lineage>
        <taxon>Eukaryota</taxon>
        <taxon>Sar</taxon>
        <taxon>Stramenopiles</taxon>
        <taxon>Oomycota</taxon>
        <taxon>Peronosporomycetes</taxon>
        <taxon>Pythiales</taxon>
        <taxon>Pythiaceae</taxon>
        <taxon>Pythium</taxon>
    </lineage>
</organism>
<sequence length="241" mass="27656">MPKIWLRCVVAAVSLAMASAALCDSLLRVSDYARAHCVVQDIAALSRECVEGLELFADALSSLLRCAADAKNEDEKQRMSAYVALYARWQEHRTCEVFHEREQFASVHCSAAAIARRPWAEESRPLDCDRIFSFYKEHRSDLDAVCARTEHSEAFWEAFADYTAPPLCKTYYSTLRRSSVLNCGRWAATWSIATDRSACERSFAWYKQHQRDVERSCLETRHARVFYRGFYAWSAVREPAP</sequence>
<proteinExistence type="predicted"/>
<gene>
    <name evidence="2" type="ORF">P43SY_000821</name>
</gene>
<name>A0AAD5LHH5_PYTIN</name>
<dbReference type="EMBL" id="JAKCXM010000221">
    <property type="protein sequence ID" value="KAJ0398299.1"/>
    <property type="molecule type" value="Genomic_DNA"/>
</dbReference>
<evidence type="ECO:0000313" key="2">
    <source>
        <dbReference type="EMBL" id="KAJ0398299.1"/>
    </source>
</evidence>
<dbReference type="Proteomes" id="UP001209570">
    <property type="component" value="Unassembled WGS sequence"/>
</dbReference>
<evidence type="ECO:0000313" key="3">
    <source>
        <dbReference type="Proteomes" id="UP001209570"/>
    </source>
</evidence>
<accession>A0AAD5LHH5</accession>
<keyword evidence="1" id="KW-0732">Signal</keyword>
<evidence type="ECO:0000256" key="1">
    <source>
        <dbReference type="SAM" id="SignalP"/>
    </source>
</evidence>
<dbReference type="AlphaFoldDB" id="A0AAD5LHH5"/>